<dbReference type="Gene3D" id="1.10.260.50">
    <property type="match status" value="1"/>
</dbReference>
<dbReference type="InterPro" id="IPR016454">
    <property type="entry name" value="Cysteine_dSase"/>
</dbReference>
<name>A0A537L1C9_9BACT</name>
<evidence type="ECO:0000256" key="5">
    <source>
        <dbReference type="ARBA" id="ARBA00022723"/>
    </source>
</evidence>
<evidence type="ECO:0000256" key="3">
    <source>
        <dbReference type="ARBA" id="ARBA00012239"/>
    </source>
</evidence>
<dbReference type="InterPro" id="IPR015422">
    <property type="entry name" value="PyrdxlP-dep_Trfase_small"/>
</dbReference>
<evidence type="ECO:0000313" key="13">
    <source>
        <dbReference type="Proteomes" id="UP000319353"/>
    </source>
</evidence>
<dbReference type="PANTHER" id="PTHR11601">
    <property type="entry name" value="CYSTEINE DESULFURYLASE FAMILY MEMBER"/>
    <property type="match status" value="1"/>
</dbReference>
<comment type="catalytic activity">
    <reaction evidence="9">
        <text>(sulfur carrier)-H + L-cysteine = (sulfur carrier)-SH + L-alanine</text>
        <dbReference type="Rhea" id="RHEA:43892"/>
        <dbReference type="Rhea" id="RHEA-COMP:14737"/>
        <dbReference type="Rhea" id="RHEA-COMP:14739"/>
        <dbReference type="ChEBI" id="CHEBI:29917"/>
        <dbReference type="ChEBI" id="CHEBI:35235"/>
        <dbReference type="ChEBI" id="CHEBI:57972"/>
        <dbReference type="ChEBI" id="CHEBI:64428"/>
        <dbReference type="EC" id="2.8.1.7"/>
    </reaction>
</comment>
<dbReference type="GO" id="GO:0051536">
    <property type="term" value="F:iron-sulfur cluster binding"/>
    <property type="evidence" value="ECO:0007669"/>
    <property type="project" value="UniProtKB-KW"/>
</dbReference>
<comment type="similarity">
    <text evidence="2">Belongs to the class-V pyridoxal-phosphate-dependent aminotransferase family. NifS/IscS subfamily.</text>
</comment>
<dbReference type="GO" id="GO:0046872">
    <property type="term" value="F:metal ion binding"/>
    <property type="evidence" value="ECO:0007669"/>
    <property type="project" value="UniProtKB-KW"/>
</dbReference>
<dbReference type="PROSITE" id="PS00595">
    <property type="entry name" value="AA_TRANSFER_CLASS_5"/>
    <property type="match status" value="1"/>
</dbReference>
<dbReference type="SUPFAM" id="SSF53383">
    <property type="entry name" value="PLP-dependent transferases"/>
    <property type="match status" value="1"/>
</dbReference>
<evidence type="ECO:0000259" key="11">
    <source>
        <dbReference type="Pfam" id="PF00266"/>
    </source>
</evidence>
<proteinExistence type="inferred from homology"/>
<dbReference type="Gene3D" id="3.90.1150.10">
    <property type="entry name" value="Aspartate Aminotransferase, domain 1"/>
    <property type="match status" value="1"/>
</dbReference>
<evidence type="ECO:0000256" key="4">
    <source>
        <dbReference type="ARBA" id="ARBA00022679"/>
    </source>
</evidence>
<dbReference type="AlphaFoldDB" id="A0A537L1C9"/>
<dbReference type="GO" id="GO:0031071">
    <property type="term" value="F:cysteine desulfurase activity"/>
    <property type="evidence" value="ECO:0007669"/>
    <property type="project" value="UniProtKB-EC"/>
</dbReference>
<dbReference type="PANTHER" id="PTHR11601:SF34">
    <property type="entry name" value="CYSTEINE DESULFURASE"/>
    <property type="match status" value="1"/>
</dbReference>
<evidence type="ECO:0000256" key="10">
    <source>
        <dbReference type="RuleBase" id="RU004504"/>
    </source>
</evidence>
<evidence type="ECO:0000256" key="9">
    <source>
        <dbReference type="ARBA" id="ARBA00050776"/>
    </source>
</evidence>
<dbReference type="Gene3D" id="3.40.640.10">
    <property type="entry name" value="Type I PLP-dependent aspartate aminotransferase-like (Major domain)"/>
    <property type="match status" value="1"/>
</dbReference>
<sequence length="381" mass="40075">MYLDNAATTKPHPSVVESVTRALTVDYGNPSSLHGKGVAAERLVAEAREALAWTLGVEPEDVLFTSGGTEANSLAIRGVGGVARGRHLITTAVEHSSVRVLLQRLAAQGFALTELPVDHYGRVSAAHVEQALRADTALVSVMAVNNELGTVQPIGDIGRMLQRHRAAGRPTLFHVDAVQGWGKISLRPAAWSVDLMSLSGHKGHGPKGVGALYVRRGVPLAPQLGGGEQERSLRPGTENVPGIAGLGAAARLLAADFDESAARMRTLADRLREQIGTIPDARINTPQDGAAPHIVNATFGGVRGETLLHRLEQDGVFVSTGSACHSHTPTPSHVLLAIGLSTADAQSTLRLSVSRFTTTEEIDAAAVALHHAVAELRALVR</sequence>
<dbReference type="InterPro" id="IPR000192">
    <property type="entry name" value="Aminotrans_V_dom"/>
</dbReference>
<evidence type="ECO:0000313" key="12">
    <source>
        <dbReference type="EMBL" id="TMJ01557.1"/>
    </source>
</evidence>
<dbReference type="Pfam" id="PF00266">
    <property type="entry name" value="Aminotran_5"/>
    <property type="match status" value="1"/>
</dbReference>
<dbReference type="InterPro" id="IPR015424">
    <property type="entry name" value="PyrdxlP-dep_Trfase"/>
</dbReference>
<organism evidence="12 13">
    <name type="scientific">Candidatus Segetimicrobium genomatis</name>
    <dbReference type="NCBI Taxonomy" id="2569760"/>
    <lineage>
        <taxon>Bacteria</taxon>
        <taxon>Bacillati</taxon>
        <taxon>Candidatus Sysuimicrobiota</taxon>
        <taxon>Candidatus Sysuimicrobiia</taxon>
        <taxon>Candidatus Sysuimicrobiales</taxon>
        <taxon>Candidatus Segetimicrobiaceae</taxon>
        <taxon>Candidatus Segetimicrobium</taxon>
    </lineage>
</organism>
<keyword evidence="4" id="KW-0808">Transferase</keyword>
<dbReference type="PIRSF" id="PIRSF005572">
    <property type="entry name" value="NifS"/>
    <property type="match status" value="1"/>
</dbReference>
<comment type="cofactor">
    <cofactor evidence="1 10">
        <name>pyridoxal 5'-phosphate</name>
        <dbReference type="ChEBI" id="CHEBI:597326"/>
    </cofactor>
</comment>
<evidence type="ECO:0000256" key="2">
    <source>
        <dbReference type="ARBA" id="ARBA00006490"/>
    </source>
</evidence>
<evidence type="ECO:0000256" key="7">
    <source>
        <dbReference type="ARBA" id="ARBA00023004"/>
    </source>
</evidence>
<gene>
    <name evidence="12" type="ORF">E6H01_07785</name>
</gene>
<keyword evidence="5" id="KW-0479">Metal-binding</keyword>
<feature type="domain" description="Aminotransferase class V" evidence="11">
    <location>
        <begin position="1"/>
        <end position="364"/>
    </location>
</feature>
<reference evidence="12 13" key="1">
    <citation type="journal article" date="2019" name="Nat. Microbiol.">
        <title>Mediterranean grassland soil C-N compound turnover is dependent on rainfall and depth, and is mediated by genomically divergent microorganisms.</title>
        <authorList>
            <person name="Diamond S."/>
            <person name="Andeer P.F."/>
            <person name="Li Z."/>
            <person name="Crits-Christoph A."/>
            <person name="Burstein D."/>
            <person name="Anantharaman K."/>
            <person name="Lane K.R."/>
            <person name="Thomas B.C."/>
            <person name="Pan C."/>
            <person name="Northen T.R."/>
            <person name="Banfield J.F."/>
        </authorList>
    </citation>
    <scope>NUCLEOTIDE SEQUENCE [LARGE SCALE GENOMIC DNA]</scope>
    <source>
        <strain evidence="12">NP_4</strain>
    </source>
</reference>
<evidence type="ECO:0000256" key="8">
    <source>
        <dbReference type="ARBA" id="ARBA00023014"/>
    </source>
</evidence>
<dbReference type="EMBL" id="VBAL01000096">
    <property type="protein sequence ID" value="TMJ01557.1"/>
    <property type="molecule type" value="Genomic_DNA"/>
</dbReference>
<evidence type="ECO:0000256" key="1">
    <source>
        <dbReference type="ARBA" id="ARBA00001933"/>
    </source>
</evidence>
<keyword evidence="8" id="KW-0411">Iron-sulfur</keyword>
<dbReference type="InterPro" id="IPR015421">
    <property type="entry name" value="PyrdxlP-dep_Trfase_major"/>
</dbReference>
<evidence type="ECO:0000256" key="6">
    <source>
        <dbReference type="ARBA" id="ARBA00022898"/>
    </source>
</evidence>
<comment type="caution">
    <text evidence="12">The sequence shown here is derived from an EMBL/GenBank/DDBJ whole genome shotgun (WGS) entry which is preliminary data.</text>
</comment>
<dbReference type="InterPro" id="IPR020578">
    <property type="entry name" value="Aminotrans_V_PyrdxlP_BS"/>
</dbReference>
<accession>A0A537L1C9</accession>
<dbReference type="Proteomes" id="UP000319353">
    <property type="component" value="Unassembled WGS sequence"/>
</dbReference>
<dbReference type="EC" id="2.8.1.7" evidence="3"/>
<protein>
    <recommendedName>
        <fullName evidence="3">cysteine desulfurase</fullName>
        <ecNumber evidence="3">2.8.1.7</ecNumber>
    </recommendedName>
</protein>
<keyword evidence="7" id="KW-0408">Iron</keyword>
<keyword evidence="6" id="KW-0663">Pyridoxal phosphate</keyword>